<dbReference type="AlphaFoldDB" id="A0A5D2BK17"/>
<protein>
    <submittedName>
        <fullName evidence="1">Uncharacterized protein</fullName>
    </submittedName>
</protein>
<accession>A0A5D2BK17</accession>
<proteinExistence type="predicted"/>
<organism evidence="1 2">
    <name type="scientific">Gossypium darwinii</name>
    <name type="common">Darwin's cotton</name>
    <name type="synonym">Gossypium barbadense var. darwinii</name>
    <dbReference type="NCBI Taxonomy" id="34276"/>
    <lineage>
        <taxon>Eukaryota</taxon>
        <taxon>Viridiplantae</taxon>
        <taxon>Streptophyta</taxon>
        <taxon>Embryophyta</taxon>
        <taxon>Tracheophyta</taxon>
        <taxon>Spermatophyta</taxon>
        <taxon>Magnoliopsida</taxon>
        <taxon>eudicotyledons</taxon>
        <taxon>Gunneridae</taxon>
        <taxon>Pentapetalae</taxon>
        <taxon>rosids</taxon>
        <taxon>malvids</taxon>
        <taxon>Malvales</taxon>
        <taxon>Malvaceae</taxon>
        <taxon>Malvoideae</taxon>
        <taxon>Gossypium</taxon>
    </lineage>
</organism>
<dbReference type="Proteomes" id="UP000323506">
    <property type="component" value="Chromosome D08"/>
</dbReference>
<evidence type="ECO:0000313" key="2">
    <source>
        <dbReference type="Proteomes" id="UP000323506"/>
    </source>
</evidence>
<gene>
    <name evidence="1" type="ORF">ES288_D08G161400v1</name>
</gene>
<reference evidence="1 2" key="1">
    <citation type="submission" date="2019-06" db="EMBL/GenBank/DDBJ databases">
        <title>WGS assembly of Gossypium darwinii.</title>
        <authorList>
            <person name="Chen Z.J."/>
            <person name="Sreedasyam A."/>
            <person name="Ando A."/>
            <person name="Song Q."/>
            <person name="De L."/>
            <person name="Hulse-Kemp A."/>
            <person name="Ding M."/>
            <person name="Ye W."/>
            <person name="Kirkbride R."/>
            <person name="Jenkins J."/>
            <person name="Plott C."/>
            <person name="Lovell J."/>
            <person name="Lin Y.-M."/>
            <person name="Vaughn R."/>
            <person name="Liu B."/>
            <person name="Li W."/>
            <person name="Simpson S."/>
            <person name="Scheffler B."/>
            <person name="Saski C."/>
            <person name="Grover C."/>
            <person name="Hu G."/>
            <person name="Conover J."/>
            <person name="Carlson J."/>
            <person name="Shu S."/>
            <person name="Boston L."/>
            <person name="Williams M."/>
            <person name="Peterson D."/>
            <person name="Mcgee K."/>
            <person name="Jones D."/>
            <person name="Wendel J."/>
            <person name="Stelly D."/>
            <person name="Grimwood J."/>
            <person name="Schmutz J."/>
        </authorList>
    </citation>
    <scope>NUCLEOTIDE SEQUENCE [LARGE SCALE GENOMIC DNA]</scope>
    <source>
        <strain evidence="1">1808015.09</strain>
    </source>
</reference>
<evidence type="ECO:0000313" key="1">
    <source>
        <dbReference type="EMBL" id="TYG57671.1"/>
    </source>
</evidence>
<sequence>MNLWTWSENVNKNVIEGIPFTISVITSSSCNLKSSSIPTLPFGSDESAINLILYESFATISSCTVCPFPSIVGSDTSVVKSGRHLIFFVTLPTPQFEAVEFAPIAKSTRQSISNMFSLIVIKVNC</sequence>
<dbReference type="EMBL" id="CM017708">
    <property type="protein sequence ID" value="TYG57671.1"/>
    <property type="molecule type" value="Genomic_DNA"/>
</dbReference>
<name>A0A5D2BK17_GOSDA</name>
<keyword evidence="2" id="KW-1185">Reference proteome</keyword>